<evidence type="ECO:0000256" key="2">
    <source>
        <dbReference type="SAM" id="MobiDB-lite"/>
    </source>
</evidence>
<evidence type="ECO:0000313" key="5">
    <source>
        <dbReference type="Proteomes" id="UP000000305"/>
    </source>
</evidence>
<sequence length="395" mass="45103">MVQVLEVVLAFIACIHAILDWIWFEMAEYFESLTETEIEPVGSNEEPSQNRVPATNLMQEQTGQTRIILPLPNIMWKPDQVSALPDTVLPDTTLPDTVLIPESFYSEEGLTALPECESDGRKFQPQNEEKPDSSDETIKKIKDENSKLKIDLETSATELSLKCVEIQRLTAVTNELNQKLQKTMLKNDELIIKLASSRNMASTIQDDFHKIESRLTKELTELKVQVVIQQKLLEEKQMNLESITQDKKMADQKVEDIHKQDFNLFLTDLTEMKRTTEQLKADNQRISEARDAAILSAEETRILAEERQLKKEKAEKADQLSNASTWAATELQLRNEVANLKADTTQPQNETQTLSEETEDFLFDPISTLIPKLHHDCPKHLESLFLVARVFLGNL</sequence>
<dbReference type="KEGG" id="dpx:DAPPUDRAFT_332111"/>
<feature type="coiled-coil region" evidence="1">
    <location>
        <begin position="233"/>
        <end position="323"/>
    </location>
</feature>
<organism evidence="4 5">
    <name type="scientific">Daphnia pulex</name>
    <name type="common">Water flea</name>
    <dbReference type="NCBI Taxonomy" id="6669"/>
    <lineage>
        <taxon>Eukaryota</taxon>
        <taxon>Metazoa</taxon>
        <taxon>Ecdysozoa</taxon>
        <taxon>Arthropoda</taxon>
        <taxon>Crustacea</taxon>
        <taxon>Branchiopoda</taxon>
        <taxon>Diplostraca</taxon>
        <taxon>Cladocera</taxon>
        <taxon>Anomopoda</taxon>
        <taxon>Daphniidae</taxon>
        <taxon>Daphnia</taxon>
    </lineage>
</organism>
<evidence type="ECO:0000313" key="4">
    <source>
        <dbReference type="EMBL" id="EFX66531.1"/>
    </source>
</evidence>
<dbReference type="InParanoid" id="E9HP02"/>
<evidence type="ECO:0000256" key="1">
    <source>
        <dbReference type="SAM" id="Coils"/>
    </source>
</evidence>
<evidence type="ECO:0000256" key="3">
    <source>
        <dbReference type="SAM" id="Phobius"/>
    </source>
</evidence>
<keyword evidence="5" id="KW-1185">Reference proteome</keyword>
<dbReference type="PhylomeDB" id="E9HP02"/>
<dbReference type="HOGENOM" id="CLU_655978_0_0_1"/>
<accession>E9HP02</accession>
<reference evidence="4 5" key="1">
    <citation type="journal article" date="2011" name="Science">
        <title>The ecoresponsive genome of Daphnia pulex.</title>
        <authorList>
            <person name="Colbourne J.K."/>
            <person name="Pfrender M.E."/>
            <person name="Gilbert D."/>
            <person name="Thomas W.K."/>
            <person name="Tucker A."/>
            <person name="Oakley T.H."/>
            <person name="Tokishita S."/>
            <person name="Aerts A."/>
            <person name="Arnold G.J."/>
            <person name="Basu M.K."/>
            <person name="Bauer D.J."/>
            <person name="Caceres C.E."/>
            <person name="Carmel L."/>
            <person name="Casola C."/>
            <person name="Choi J.H."/>
            <person name="Detter J.C."/>
            <person name="Dong Q."/>
            <person name="Dusheyko S."/>
            <person name="Eads B.D."/>
            <person name="Frohlich T."/>
            <person name="Geiler-Samerotte K.A."/>
            <person name="Gerlach D."/>
            <person name="Hatcher P."/>
            <person name="Jogdeo S."/>
            <person name="Krijgsveld J."/>
            <person name="Kriventseva E.V."/>
            <person name="Kultz D."/>
            <person name="Laforsch C."/>
            <person name="Lindquist E."/>
            <person name="Lopez J."/>
            <person name="Manak J.R."/>
            <person name="Muller J."/>
            <person name="Pangilinan J."/>
            <person name="Patwardhan R.P."/>
            <person name="Pitluck S."/>
            <person name="Pritham E.J."/>
            <person name="Rechtsteiner A."/>
            <person name="Rho M."/>
            <person name="Rogozin I.B."/>
            <person name="Sakarya O."/>
            <person name="Salamov A."/>
            <person name="Schaack S."/>
            <person name="Shapiro H."/>
            <person name="Shiga Y."/>
            <person name="Skalitzky C."/>
            <person name="Smith Z."/>
            <person name="Souvorov A."/>
            <person name="Sung W."/>
            <person name="Tang Z."/>
            <person name="Tsuchiya D."/>
            <person name="Tu H."/>
            <person name="Vos H."/>
            <person name="Wang M."/>
            <person name="Wolf Y.I."/>
            <person name="Yamagata H."/>
            <person name="Yamada T."/>
            <person name="Ye Y."/>
            <person name="Shaw J.R."/>
            <person name="Andrews J."/>
            <person name="Crease T.J."/>
            <person name="Tang H."/>
            <person name="Lucas S.M."/>
            <person name="Robertson H.M."/>
            <person name="Bork P."/>
            <person name="Koonin E.V."/>
            <person name="Zdobnov E.M."/>
            <person name="Grigoriev I.V."/>
            <person name="Lynch M."/>
            <person name="Boore J.L."/>
        </authorList>
    </citation>
    <scope>NUCLEOTIDE SEQUENCE [LARGE SCALE GENOMIC DNA]</scope>
</reference>
<dbReference type="Proteomes" id="UP000000305">
    <property type="component" value="Unassembled WGS sequence"/>
</dbReference>
<dbReference type="EMBL" id="GL732701">
    <property type="protein sequence ID" value="EFX66531.1"/>
    <property type="molecule type" value="Genomic_DNA"/>
</dbReference>
<protein>
    <submittedName>
        <fullName evidence="4">Uncharacterized protein</fullName>
    </submittedName>
</protein>
<name>E9HP02_DAPPU</name>
<feature type="region of interest" description="Disordered" evidence="2">
    <location>
        <begin position="117"/>
        <end position="136"/>
    </location>
</feature>
<proteinExistence type="predicted"/>
<keyword evidence="3" id="KW-0472">Membrane</keyword>
<feature type="compositionally biased region" description="Basic and acidic residues" evidence="2">
    <location>
        <begin position="118"/>
        <end position="136"/>
    </location>
</feature>
<dbReference type="AlphaFoldDB" id="E9HP02"/>
<keyword evidence="3" id="KW-0812">Transmembrane</keyword>
<keyword evidence="3" id="KW-1133">Transmembrane helix</keyword>
<gene>
    <name evidence="4" type="ORF">DAPPUDRAFT_332111</name>
</gene>
<feature type="transmembrane region" description="Helical" evidence="3">
    <location>
        <begin position="7"/>
        <end position="24"/>
    </location>
</feature>
<keyword evidence="1" id="KW-0175">Coiled coil</keyword>